<feature type="region of interest" description="Disordered" evidence="1">
    <location>
        <begin position="20"/>
        <end position="65"/>
    </location>
</feature>
<evidence type="ECO:0000313" key="2">
    <source>
        <dbReference type="EMBL" id="AXN38395.1"/>
    </source>
</evidence>
<evidence type="ECO:0000313" key="4">
    <source>
        <dbReference type="Proteomes" id="UP000220106"/>
    </source>
</evidence>
<dbReference type="EMBL" id="CP030926">
    <property type="protein sequence ID" value="AXN38395.1"/>
    <property type="molecule type" value="Genomic_DNA"/>
</dbReference>
<evidence type="ECO:0000313" key="3">
    <source>
        <dbReference type="EMBL" id="PEJ32954.1"/>
    </source>
</evidence>
<dbReference type="KEGG" id="pbut:DTO10_08095"/>
<feature type="compositionally biased region" description="Polar residues" evidence="1">
    <location>
        <begin position="36"/>
        <end position="56"/>
    </location>
</feature>
<dbReference type="EMBL" id="NUEQ01000021">
    <property type="protein sequence ID" value="PEJ32954.1"/>
    <property type="molecule type" value="Genomic_DNA"/>
</dbReference>
<dbReference type="Proteomes" id="UP000220106">
    <property type="component" value="Unassembled WGS sequence"/>
</dbReference>
<organism evidence="3 4">
    <name type="scientific">Peribacillus butanolivorans</name>
    <dbReference type="NCBI Taxonomy" id="421767"/>
    <lineage>
        <taxon>Bacteria</taxon>
        <taxon>Bacillati</taxon>
        <taxon>Bacillota</taxon>
        <taxon>Bacilli</taxon>
        <taxon>Bacillales</taxon>
        <taxon>Bacillaceae</taxon>
        <taxon>Peribacillus</taxon>
    </lineage>
</organism>
<dbReference type="RefSeq" id="WP_098176156.1">
    <property type="nucleotide sequence ID" value="NZ_CP030926.1"/>
</dbReference>
<accession>A0AAX0S536</accession>
<reference evidence="2 5" key="2">
    <citation type="submission" date="2018-07" db="EMBL/GenBank/DDBJ databases">
        <title>The molecular basis for the intramolecular migration of carboxyl group in the catabolism of para-hydroxybenzoate via gentisate.</title>
        <authorList>
            <person name="Zhao H."/>
            <person name="Xu Y."/>
            <person name="Lin S."/>
            <person name="Spain J.C."/>
            <person name="Zhou N.-Y."/>
        </authorList>
    </citation>
    <scope>NUCLEOTIDE SEQUENCE [LARGE SCALE GENOMIC DNA]</scope>
    <source>
        <strain evidence="2 5">PHB-7a</strain>
    </source>
</reference>
<name>A0AAX0S536_9BACI</name>
<dbReference type="PROSITE" id="PS51257">
    <property type="entry name" value="PROKAR_LIPOPROTEIN"/>
    <property type="match status" value="1"/>
</dbReference>
<sequence length="134" mass="15258">MYKSMIALVAGATMLTACNSNETDENSKEITEKSEQPVQTADEQLTQNESAQNETTPIEDHEKWSSLPEYGQIIKQIGNEDYNFNKETDNDNKRVLLIDLKGEKQYKAIFVKNTNRLKIVKINDGGEIFNEVIK</sequence>
<dbReference type="AlphaFoldDB" id="A0AAX0S536"/>
<evidence type="ECO:0008006" key="6">
    <source>
        <dbReference type="Google" id="ProtNLM"/>
    </source>
</evidence>
<keyword evidence="5" id="KW-1185">Reference proteome</keyword>
<evidence type="ECO:0000256" key="1">
    <source>
        <dbReference type="SAM" id="MobiDB-lite"/>
    </source>
</evidence>
<evidence type="ECO:0000313" key="5">
    <source>
        <dbReference type="Proteomes" id="UP000260457"/>
    </source>
</evidence>
<proteinExistence type="predicted"/>
<gene>
    <name evidence="3" type="ORF">CN689_12775</name>
    <name evidence="2" type="ORF">DTO10_08095</name>
</gene>
<protein>
    <recommendedName>
        <fullName evidence="6">Lipoprotein</fullName>
    </recommendedName>
</protein>
<dbReference type="GeneID" id="95398191"/>
<reference evidence="3 4" key="1">
    <citation type="submission" date="2017-09" db="EMBL/GenBank/DDBJ databases">
        <title>Large-scale bioinformatics analysis of Bacillus genomes uncovers conserved roles of natural products in bacterial physiology.</title>
        <authorList>
            <consortium name="Agbiome Team Llc"/>
            <person name="Bleich R.M."/>
            <person name="Kirk G.J."/>
            <person name="Santa Maria K.C."/>
            <person name="Allen S.E."/>
            <person name="Farag S."/>
            <person name="Shank E.A."/>
            <person name="Bowers A."/>
        </authorList>
    </citation>
    <scope>NUCLEOTIDE SEQUENCE [LARGE SCALE GENOMIC DNA]</scope>
    <source>
        <strain evidence="3 4">AFS003229</strain>
    </source>
</reference>
<dbReference type="Proteomes" id="UP000260457">
    <property type="component" value="Chromosome"/>
</dbReference>
<feature type="compositionally biased region" description="Basic and acidic residues" evidence="1">
    <location>
        <begin position="25"/>
        <end position="35"/>
    </location>
</feature>